<feature type="region of interest" description="Disordered" evidence="1">
    <location>
        <begin position="827"/>
        <end position="855"/>
    </location>
</feature>
<dbReference type="OrthoDB" id="6077994at2759"/>
<feature type="region of interest" description="Disordered" evidence="1">
    <location>
        <begin position="1"/>
        <end position="26"/>
    </location>
</feature>
<reference evidence="3" key="1">
    <citation type="submission" date="2020-07" db="EMBL/GenBank/DDBJ databases">
        <title>Multicomponent nature underlies the extraordinary mechanical properties of spider dragline silk.</title>
        <authorList>
            <person name="Kono N."/>
            <person name="Nakamura H."/>
            <person name="Mori M."/>
            <person name="Yoshida Y."/>
            <person name="Ohtoshi R."/>
            <person name="Malay A.D."/>
            <person name="Moran D.A.P."/>
            <person name="Tomita M."/>
            <person name="Numata K."/>
            <person name="Arakawa K."/>
        </authorList>
    </citation>
    <scope>NUCLEOTIDE SEQUENCE</scope>
</reference>
<proteinExistence type="predicted"/>
<feature type="compositionally biased region" description="Polar residues" evidence="1">
    <location>
        <begin position="256"/>
        <end position="271"/>
    </location>
</feature>
<feature type="region of interest" description="Disordered" evidence="1">
    <location>
        <begin position="472"/>
        <end position="494"/>
    </location>
</feature>
<dbReference type="EMBL" id="BMAO01026910">
    <property type="protein sequence ID" value="GFR13324.1"/>
    <property type="molecule type" value="Genomic_DNA"/>
</dbReference>
<feature type="compositionally biased region" description="Acidic residues" evidence="1">
    <location>
        <begin position="272"/>
        <end position="281"/>
    </location>
</feature>
<dbReference type="AlphaFoldDB" id="A0A8X6I0S8"/>
<evidence type="ECO:0000313" key="3">
    <source>
        <dbReference type="EMBL" id="GFR13324.1"/>
    </source>
</evidence>
<dbReference type="SMART" id="SM00233">
    <property type="entry name" value="PH"/>
    <property type="match status" value="1"/>
</dbReference>
<feature type="region of interest" description="Disordered" evidence="1">
    <location>
        <begin position="256"/>
        <end position="324"/>
    </location>
</feature>
<evidence type="ECO:0000259" key="2">
    <source>
        <dbReference type="PROSITE" id="PS50003"/>
    </source>
</evidence>
<dbReference type="Proteomes" id="UP000887116">
    <property type="component" value="Unassembled WGS sequence"/>
</dbReference>
<dbReference type="InterPro" id="IPR011993">
    <property type="entry name" value="PH-like_dom_sf"/>
</dbReference>
<accession>A0A8X6I0S8</accession>
<gene>
    <name evidence="3" type="primary">X975_01697</name>
    <name evidence="3" type="ORF">TNCT_439641</name>
</gene>
<feature type="compositionally biased region" description="Polar residues" evidence="1">
    <location>
        <begin position="306"/>
        <end position="316"/>
    </location>
</feature>
<dbReference type="InterPro" id="IPR001849">
    <property type="entry name" value="PH_domain"/>
</dbReference>
<dbReference type="SUPFAM" id="SSF50729">
    <property type="entry name" value="PH domain-like"/>
    <property type="match status" value="1"/>
</dbReference>
<dbReference type="Gene3D" id="2.30.29.30">
    <property type="entry name" value="Pleckstrin-homology domain (PH domain)/Phosphotyrosine-binding domain (PTB)"/>
    <property type="match status" value="2"/>
</dbReference>
<feature type="domain" description="PH" evidence="2">
    <location>
        <begin position="499"/>
        <end position="618"/>
    </location>
</feature>
<comment type="caution">
    <text evidence="3">The sequence shown here is derived from an EMBL/GenBank/DDBJ whole genome shotgun (WGS) entry which is preliminary data.</text>
</comment>
<feature type="region of interest" description="Disordered" evidence="1">
    <location>
        <begin position="66"/>
        <end position="144"/>
    </location>
</feature>
<organism evidence="3 4">
    <name type="scientific">Trichonephila clavata</name>
    <name type="common">Joro spider</name>
    <name type="synonym">Nephila clavata</name>
    <dbReference type="NCBI Taxonomy" id="2740835"/>
    <lineage>
        <taxon>Eukaryota</taxon>
        <taxon>Metazoa</taxon>
        <taxon>Ecdysozoa</taxon>
        <taxon>Arthropoda</taxon>
        <taxon>Chelicerata</taxon>
        <taxon>Arachnida</taxon>
        <taxon>Araneae</taxon>
        <taxon>Araneomorphae</taxon>
        <taxon>Entelegynae</taxon>
        <taxon>Araneoidea</taxon>
        <taxon>Nephilidae</taxon>
        <taxon>Trichonephila</taxon>
    </lineage>
</organism>
<dbReference type="PROSITE" id="PS50003">
    <property type="entry name" value="PH_DOMAIN"/>
    <property type="match status" value="1"/>
</dbReference>
<name>A0A8X6I0S8_TRICU</name>
<dbReference type="Pfam" id="PF00169">
    <property type="entry name" value="PH"/>
    <property type="match status" value="1"/>
</dbReference>
<protein>
    <submittedName>
        <fullName evidence="3">PH domain-containing protein</fullName>
    </submittedName>
</protein>
<keyword evidence="4" id="KW-1185">Reference proteome</keyword>
<feature type="compositionally biased region" description="Basic and acidic residues" evidence="1">
    <location>
        <begin position="82"/>
        <end position="96"/>
    </location>
</feature>
<evidence type="ECO:0000256" key="1">
    <source>
        <dbReference type="SAM" id="MobiDB-lite"/>
    </source>
</evidence>
<evidence type="ECO:0000313" key="4">
    <source>
        <dbReference type="Proteomes" id="UP000887116"/>
    </source>
</evidence>
<dbReference type="CDD" id="cd00821">
    <property type="entry name" value="PH"/>
    <property type="match status" value="1"/>
</dbReference>
<sequence length="855" mass="94635">MPLSKLFHKRNSLKGEKAPEVFPGTKDSVSEVFSDNKCDEDMQSNEQHQQKVENKTVLEEMVNEKTNANREDSDVPLICKDNPQDEMKRKEAKEETGAAELLKNKNRSLSCRECGPKSSVSRFGRRKCESESGLSNSTDDEGFEDKVIQLREKDLEKVIGHFVDKLIRESIATAVRSVNVDSVYDEVMRSVSRSQSESSDSTGCLETVQQKLHTDSVTEYEDLRRVRTFEEDKMPEVADDKVSENSESFQSINIGTEFSTASSYPGNAQLQTDDESEDEETTVQNEGTETVSKEERVAPPTADGLQDTSTQKTSTPMKLAESVDRTNINGSSQLEVSCLLTTDLVENEATQKLQVKVKSSEVSESTPQIKGIKETKDTENISDDKPMNVREHIAQEEIEVGMDEYHADCEESISIHSLASESSEKQAHNCPPASVERGSKELCGEVPKSLGVEADLMALSGDDFSQLLKPSEAAVDDESSDLGENLPEPKQATEEEMKVNWKVGYLHVKLPHKARGKGHLKVWKKRCVAIQPDEFANDPSNPCLVLSVYSGESGAARKHSASFWKSVSCHKAVVCRSSSRTHKYAFTISDDQGAVVHLSAESEALAQEWMTAIRAILWPPSPVVQLEKMLNGCQFEISIIDNDFSFRAGLLGAYGHLTITPRKLILVHPQQGYVVQEWYLNTVDKFQLVPQTRIEDVNKVLAMTTCSDSSTGRGDILIFCREAVGLLQAVASTIHSILTQHSTEEGGTYQKELEEIGQWLDLPQPQEDYYKVPPRQVKSLLDIPNFIFDKPVISASTVTSAPESSMDTPAPSEDFLNCSVTSFVVGGGTGKSSDSELSDTYSPPRSPEMKAKKPT</sequence>
<feature type="compositionally biased region" description="Basic residues" evidence="1">
    <location>
        <begin position="1"/>
        <end position="12"/>
    </location>
</feature>